<evidence type="ECO:0000256" key="4">
    <source>
        <dbReference type="ARBA" id="ARBA00022801"/>
    </source>
</evidence>
<dbReference type="STRING" id="474960.SAMN05216180_0783"/>
<keyword evidence="3 6" id="KW-0540">Nuclease</keyword>
<name>A0A1H7ZQU8_9FIRM</name>
<reference evidence="7 8" key="1">
    <citation type="submission" date="2016-10" db="EMBL/GenBank/DDBJ databases">
        <authorList>
            <person name="de Groot N.N."/>
        </authorList>
    </citation>
    <scope>NUCLEOTIDE SEQUENCE [LARGE SCALE GENOMIC DNA]</scope>
    <source>
        <strain evidence="7 8">CGMCC 1.5070</strain>
    </source>
</reference>
<comment type="catalytic activity">
    <reaction evidence="6">
        <text>Exonucleolytic cleavage in either 5'- to 3'- or 3'- to 5'-direction to yield nucleoside 5'-phosphates.</text>
        <dbReference type="EC" id="3.1.11.6"/>
    </reaction>
</comment>
<dbReference type="PANTHER" id="PTHR34137:SF1">
    <property type="entry name" value="EXODEOXYRIBONUCLEASE 7 SMALL SUBUNIT"/>
    <property type="match status" value="1"/>
</dbReference>
<keyword evidence="8" id="KW-1185">Reference proteome</keyword>
<evidence type="ECO:0000256" key="1">
    <source>
        <dbReference type="ARBA" id="ARBA00009998"/>
    </source>
</evidence>
<organism evidence="7 8">
    <name type="scientific">Hydrogenoanaerobacterium saccharovorans</name>
    <dbReference type="NCBI Taxonomy" id="474960"/>
    <lineage>
        <taxon>Bacteria</taxon>
        <taxon>Bacillati</taxon>
        <taxon>Bacillota</taxon>
        <taxon>Clostridia</taxon>
        <taxon>Eubacteriales</taxon>
        <taxon>Oscillospiraceae</taxon>
        <taxon>Hydrogenoanaerobacterium</taxon>
    </lineage>
</organism>
<dbReference type="GO" id="GO:0008855">
    <property type="term" value="F:exodeoxyribonuclease VII activity"/>
    <property type="evidence" value="ECO:0007669"/>
    <property type="project" value="UniProtKB-UniRule"/>
</dbReference>
<proteinExistence type="inferred from homology"/>
<dbReference type="PANTHER" id="PTHR34137">
    <property type="entry name" value="EXODEOXYRIBONUCLEASE 7 SMALL SUBUNIT"/>
    <property type="match status" value="1"/>
</dbReference>
<keyword evidence="2 6" id="KW-0963">Cytoplasm</keyword>
<dbReference type="GO" id="GO:0005829">
    <property type="term" value="C:cytosol"/>
    <property type="evidence" value="ECO:0007669"/>
    <property type="project" value="TreeGrafter"/>
</dbReference>
<dbReference type="InterPro" id="IPR003761">
    <property type="entry name" value="Exonuc_VII_S"/>
</dbReference>
<evidence type="ECO:0000256" key="3">
    <source>
        <dbReference type="ARBA" id="ARBA00022722"/>
    </source>
</evidence>
<comment type="subunit">
    <text evidence="6">Heterooligomer composed of large and small subunits.</text>
</comment>
<evidence type="ECO:0000256" key="6">
    <source>
        <dbReference type="HAMAP-Rule" id="MF_00337"/>
    </source>
</evidence>
<comment type="similarity">
    <text evidence="1 6">Belongs to the XseB family.</text>
</comment>
<gene>
    <name evidence="6" type="primary">xseB</name>
    <name evidence="7" type="ORF">SAMN05216180_0783</name>
</gene>
<keyword evidence="5 6" id="KW-0269">Exonuclease</keyword>
<comment type="function">
    <text evidence="6">Bidirectionally degrades single-stranded DNA into large acid-insoluble oligonucleotides, which are then degraded further into small acid-soluble oligonucleotides.</text>
</comment>
<protein>
    <recommendedName>
        <fullName evidence="6">Exodeoxyribonuclease 7 small subunit</fullName>
        <ecNumber evidence="6">3.1.11.6</ecNumber>
    </recommendedName>
    <alternativeName>
        <fullName evidence="6">Exodeoxyribonuclease VII small subunit</fullName>
        <shortName evidence="6">Exonuclease VII small subunit</shortName>
    </alternativeName>
</protein>
<keyword evidence="4 6" id="KW-0378">Hydrolase</keyword>
<dbReference type="Pfam" id="PF02609">
    <property type="entry name" value="Exonuc_VII_S"/>
    <property type="match status" value="1"/>
</dbReference>
<dbReference type="InterPro" id="IPR037004">
    <property type="entry name" value="Exonuc_VII_ssu_sf"/>
</dbReference>
<dbReference type="NCBIfam" id="TIGR01280">
    <property type="entry name" value="xseB"/>
    <property type="match status" value="1"/>
</dbReference>
<dbReference type="Gene3D" id="1.10.287.1040">
    <property type="entry name" value="Exonuclease VII, small subunit"/>
    <property type="match status" value="1"/>
</dbReference>
<accession>A0A1H7ZQU8</accession>
<dbReference type="OrthoDB" id="1697399at2"/>
<dbReference type="SUPFAM" id="SSF116842">
    <property type="entry name" value="XseB-like"/>
    <property type="match status" value="1"/>
</dbReference>
<dbReference type="Proteomes" id="UP000199158">
    <property type="component" value="Unassembled WGS sequence"/>
</dbReference>
<dbReference type="EC" id="3.1.11.6" evidence="6"/>
<dbReference type="HAMAP" id="MF_00337">
    <property type="entry name" value="Exonuc_7_S"/>
    <property type="match status" value="1"/>
</dbReference>
<dbReference type="GO" id="GO:0009318">
    <property type="term" value="C:exodeoxyribonuclease VII complex"/>
    <property type="evidence" value="ECO:0007669"/>
    <property type="project" value="UniProtKB-UniRule"/>
</dbReference>
<sequence length="70" mass="7928">MKKELTLEQALERLDNIVMQLEDGGLPLDKALKLFEEGTSLVRLCSSQMQEAQLKVEVLSKELLAKQKDI</sequence>
<evidence type="ECO:0000313" key="8">
    <source>
        <dbReference type="Proteomes" id="UP000199158"/>
    </source>
</evidence>
<dbReference type="RefSeq" id="WP_092751827.1">
    <property type="nucleotide sequence ID" value="NZ_FOCG01000001.1"/>
</dbReference>
<dbReference type="AlphaFoldDB" id="A0A1H7ZQU8"/>
<evidence type="ECO:0000256" key="2">
    <source>
        <dbReference type="ARBA" id="ARBA00022490"/>
    </source>
</evidence>
<comment type="subcellular location">
    <subcellularLocation>
        <location evidence="6">Cytoplasm</location>
    </subcellularLocation>
</comment>
<dbReference type="GO" id="GO:0006308">
    <property type="term" value="P:DNA catabolic process"/>
    <property type="evidence" value="ECO:0007669"/>
    <property type="project" value="UniProtKB-UniRule"/>
</dbReference>
<evidence type="ECO:0000313" key="7">
    <source>
        <dbReference type="EMBL" id="SEM59869.1"/>
    </source>
</evidence>
<dbReference type="PIRSF" id="PIRSF006488">
    <property type="entry name" value="Exonuc_VII_S"/>
    <property type="match status" value="1"/>
</dbReference>
<evidence type="ECO:0000256" key="5">
    <source>
        <dbReference type="ARBA" id="ARBA00022839"/>
    </source>
</evidence>
<dbReference type="EMBL" id="FOCG01000001">
    <property type="protein sequence ID" value="SEM59869.1"/>
    <property type="molecule type" value="Genomic_DNA"/>
</dbReference>